<dbReference type="EMBL" id="JANFLP010000015">
    <property type="protein sequence ID" value="MCQ1951211.1"/>
    <property type="molecule type" value="Genomic_DNA"/>
</dbReference>
<dbReference type="Gene3D" id="3.60.21.10">
    <property type="match status" value="1"/>
</dbReference>
<keyword evidence="6" id="KW-0255">Endonuclease</keyword>
<dbReference type="GO" id="GO:0004519">
    <property type="term" value="F:endonuclease activity"/>
    <property type="evidence" value="ECO:0007669"/>
    <property type="project" value="UniProtKB-KW"/>
</dbReference>
<dbReference type="PANTHER" id="PTHR11575:SF24">
    <property type="entry name" value="5'-NUCLEOTIDASE"/>
    <property type="match status" value="1"/>
</dbReference>
<dbReference type="SUPFAM" id="SSF56219">
    <property type="entry name" value="DNase I-like"/>
    <property type="match status" value="1"/>
</dbReference>
<dbReference type="NCBIfam" id="NF033681">
    <property type="entry name" value="ExeM_NucH_DNase"/>
    <property type="match status" value="1"/>
</dbReference>
<dbReference type="InterPro" id="IPR004843">
    <property type="entry name" value="Calcineurin-like_PHP"/>
</dbReference>
<feature type="signal peptide" evidence="3">
    <location>
        <begin position="1"/>
        <end position="30"/>
    </location>
</feature>
<dbReference type="InterPro" id="IPR001322">
    <property type="entry name" value="Lamin_tail_dom"/>
</dbReference>
<dbReference type="Pfam" id="PF03372">
    <property type="entry name" value="Exo_endo_phos"/>
    <property type="match status" value="1"/>
</dbReference>
<dbReference type="InterPro" id="IPR008334">
    <property type="entry name" value="5'-Nucleotdase_C"/>
</dbReference>
<evidence type="ECO:0000256" key="3">
    <source>
        <dbReference type="SAM" id="SignalP"/>
    </source>
</evidence>
<dbReference type="Pfam" id="PF02872">
    <property type="entry name" value="5_nucleotid_C"/>
    <property type="match status" value="1"/>
</dbReference>
<dbReference type="InterPro" id="IPR005135">
    <property type="entry name" value="Endo/exonuclease/phosphatase"/>
</dbReference>
<evidence type="ECO:0000256" key="2">
    <source>
        <dbReference type="SAM" id="MobiDB-lite"/>
    </source>
</evidence>
<accession>A0ABT1NUE7</accession>
<dbReference type="PROSITE" id="PS51841">
    <property type="entry name" value="LTD"/>
    <property type="match status" value="1"/>
</dbReference>
<evidence type="ECO:0000256" key="1">
    <source>
        <dbReference type="ARBA" id="ARBA00022729"/>
    </source>
</evidence>
<protein>
    <submittedName>
        <fullName evidence="6">ExeM/NucH family extracellular endonuclease</fullName>
    </submittedName>
</protein>
<reference evidence="6 7" key="1">
    <citation type="submission" date="2022-07" db="EMBL/GenBank/DDBJ databases">
        <title>Novel species in genus Arthrobacter.</title>
        <authorList>
            <person name="Liu Y."/>
        </authorList>
    </citation>
    <scope>NUCLEOTIDE SEQUENCE [LARGE SCALE GENOMIC DNA]</scope>
    <source>
        <strain evidence="7">zg-Y859</strain>
    </source>
</reference>
<feature type="domain" description="SLH" evidence="4">
    <location>
        <begin position="1595"/>
        <end position="1654"/>
    </location>
</feature>
<dbReference type="Pfam" id="PF00149">
    <property type="entry name" value="Metallophos"/>
    <property type="match status" value="1"/>
</dbReference>
<dbReference type="CDD" id="cd04486">
    <property type="entry name" value="YhcR_OBF_like"/>
    <property type="match status" value="1"/>
</dbReference>
<dbReference type="InterPro" id="IPR047971">
    <property type="entry name" value="ExeM-like"/>
</dbReference>
<feature type="compositionally biased region" description="Low complexity" evidence="2">
    <location>
        <begin position="207"/>
        <end position="221"/>
    </location>
</feature>
<organism evidence="6 7">
    <name type="scientific">Arthrobacter jinronghuae</name>
    <dbReference type="NCBI Taxonomy" id="2964609"/>
    <lineage>
        <taxon>Bacteria</taxon>
        <taxon>Bacillati</taxon>
        <taxon>Actinomycetota</taxon>
        <taxon>Actinomycetes</taxon>
        <taxon>Micrococcales</taxon>
        <taxon>Micrococcaceae</taxon>
        <taxon>Arthrobacter</taxon>
    </lineage>
</organism>
<dbReference type="InterPro" id="IPR001119">
    <property type="entry name" value="SLH_dom"/>
</dbReference>
<name>A0ABT1NUE7_9MICC</name>
<dbReference type="RefSeq" id="WP_255866311.1">
    <property type="nucleotide sequence ID" value="NZ_CP104263.1"/>
</dbReference>
<evidence type="ECO:0000259" key="4">
    <source>
        <dbReference type="PROSITE" id="PS51272"/>
    </source>
</evidence>
<gene>
    <name evidence="6" type="ORF">NNX28_14915</name>
</gene>
<dbReference type="InterPro" id="IPR036907">
    <property type="entry name" value="5'-Nucleotdase_C_sf"/>
</dbReference>
<dbReference type="InterPro" id="IPR036415">
    <property type="entry name" value="Lamin_tail_dom_sf"/>
</dbReference>
<dbReference type="PANTHER" id="PTHR11575">
    <property type="entry name" value="5'-NUCLEOTIDASE-RELATED"/>
    <property type="match status" value="1"/>
</dbReference>
<evidence type="ECO:0000259" key="5">
    <source>
        <dbReference type="PROSITE" id="PS51841"/>
    </source>
</evidence>
<proteinExistence type="predicted"/>
<dbReference type="InterPro" id="IPR036691">
    <property type="entry name" value="Endo/exonu/phosph_ase_sf"/>
</dbReference>
<dbReference type="InterPro" id="IPR029052">
    <property type="entry name" value="Metallo-depent_PP-like"/>
</dbReference>
<comment type="caution">
    <text evidence="6">The sequence shown here is derived from an EMBL/GenBank/DDBJ whole genome shotgun (WGS) entry which is preliminary data.</text>
</comment>
<dbReference type="SUPFAM" id="SSF55816">
    <property type="entry name" value="5'-nucleotidase (syn. UDP-sugar hydrolase), C-terminal domain"/>
    <property type="match status" value="1"/>
</dbReference>
<keyword evidence="6" id="KW-0540">Nuclease</keyword>
<keyword evidence="7" id="KW-1185">Reference proteome</keyword>
<feature type="domain" description="SLH" evidence="4">
    <location>
        <begin position="1526"/>
        <end position="1593"/>
    </location>
</feature>
<dbReference type="Pfam" id="PF00932">
    <property type="entry name" value="LTD"/>
    <property type="match status" value="1"/>
</dbReference>
<dbReference type="SUPFAM" id="SSF56300">
    <property type="entry name" value="Metallo-dependent phosphatases"/>
    <property type="match status" value="1"/>
</dbReference>
<keyword evidence="6" id="KW-0378">Hydrolase</keyword>
<feature type="region of interest" description="Disordered" evidence="2">
    <location>
        <begin position="205"/>
        <end position="241"/>
    </location>
</feature>
<evidence type="ECO:0000313" key="7">
    <source>
        <dbReference type="Proteomes" id="UP001206924"/>
    </source>
</evidence>
<dbReference type="Gene3D" id="3.90.780.10">
    <property type="entry name" value="5'-Nucleotidase, C-terminal domain"/>
    <property type="match status" value="1"/>
</dbReference>
<feature type="compositionally biased region" description="Pro residues" evidence="2">
    <location>
        <begin position="222"/>
        <end position="237"/>
    </location>
</feature>
<dbReference type="PRINTS" id="PR01607">
    <property type="entry name" value="APYRASEFAMLY"/>
</dbReference>
<dbReference type="PROSITE" id="PS51272">
    <property type="entry name" value="SLH"/>
    <property type="match status" value="3"/>
</dbReference>
<dbReference type="SUPFAM" id="SSF74853">
    <property type="entry name" value="Lamin A/C globular tail domain"/>
    <property type="match status" value="1"/>
</dbReference>
<sequence>MRPFPWKAALGTALSAGLLAAPLTAFPAYAQDGNAAVPGIIINEAYLSGGSANAPFNTKFVELYNPTSEPVSLDGWSLQYRAAGATAAPTGVGTLSGSIAPGGYYLVSGASNGTTGAALPNADATIGASFAGGGGTLILSNQGTRIDPLPTGSVIGAPGVVDLVGYGTSNTFETAGAAAPAGNSDPKSLNRAGFADTNNNAADFTLSTSVTPTSSAGTAPTVPAPTPTPTTPAPVPVPGDAVPIAEIQGTSAASPLTGQTVTTRGKVTGVYATGGFNGYYIQTPGTGGDINPATHTASEGIFIFSAATAGQVTAGDYVEVTGTVGEYYNLTQLTVADGAMTKLSEAAPEVKPAAVAWPATEEQRETFEGMLLAPQGEFTVTDNFSLNQYAEIGLAAGDSPLVQPTAEAAVGTPEHAAVIADNAARAVKLDDGASTNFLNAANQGTPLPYLTPENPVRVGAAATFSTGVILDFRNSAWKFQPLTELTQANAATATPASFTNTRTAAPESVGGNLKLASFNVLNYFTTTGDTLSGCTFYKNRSGEPVTVNGGCDARGAANAANLERQQAKIVAAINALGADVVSLMEVENSAAFGKDRDDALSRLVAALNAQAPGTWDYVRSPADLPADEDVIRSAFIYRTGTAEPVGESTILDDEAAFSNAREPLAQAFRPAGGEDGTEILAVTNHFKSKGSAPASGENADTGQGGWNADRVRQAQALVDFAGTESEAAGTDKVFLLGDFNAYHAEDPIKVLADAGYVDLGATTGKHSYAFGGTVGSLDHILASPAANEAVTGTDIWNINSVESVAFEYSRYNYNATDFYAPDPYRASDHDPILVGMDLTAEGTDTATLNLLNINDFHGRIDANTVPFAGTVEELKAGAPEGSSLFLSAGDNIGASLFASSAQQDQPTIDVLNALGLQASAVGNHEFDGGFADLTGRVDAAAQFPYLGSNVYTKGTTTPALQEYEIIDVNGVDVAVIGAITQETASLVSPGGISNLDFGDPVEAVNRVAEQLVEQGLADVIIAEYHEGAGSGTPDGATLDQELAAGGAFAEIVNDTTPLVDAIYTGHTHKQYAWDAAIPGEDGKTRPVVQTGSYGEFIGQIRLEYNEETDEVTSYTAANVARTKTAAPELVAAYPAVAEVKRIVDAALAHSAEVGNQTVGSVTADITSAFVGTARDDRSSESTLGGLVADSLLSTLAAPERGGAEIGVTNPGGLRAELYYGEDGVITYAEANAVLPFVNNLWTTTLTGAQLKTMLEQQWQPEGSSRAFLALGLSDNITYTFDPDQPRGSRIQSVTINGAAMDPARDYRVGTFSFLAQGGDNFTVFAEGKDTRDTGLVDRDAWISYISANSPLSPDFARQGVVVKGAPTAVKAGTEATFTVGQLDLTSLGSPANTSLAVSFVDAAGTSTALGTVPVSAGSATVTATVPASASGAGSLVLTAAGSGTTVTLPVTVEKAAAPAPTPLFADVPVGIQFYDDIQWMATQGISTGWTEANGTKTYRPLERANRDAMAAFMYRLAGSPDFTPPQKSPFSDVSIENQFYKEITWLASTGISTGWTEANGTKTYRPLQPVSRDAMAAFMYRLAGSPDFTPPQKSPFSDVPTGNQFYKEIAWMASTGISTGWTEANGSQTYRPYEPVKRDAMAAFMNRYHSKFGL</sequence>
<dbReference type="CDD" id="cd10283">
    <property type="entry name" value="MnuA_DNase1-like"/>
    <property type="match status" value="1"/>
</dbReference>
<feature type="domain" description="SLH" evidence="4">
    <location>
        <begin position="1460"/>
        <end position="1525"/>
    </location>
</feature>
<feature type="domain" description="LTD" evidence="5">
    <location>
        <begin position="28"/>
        <end position="168"/>
    </location>
</feature>
<dbReference type="InterPro" id="IPR006179">
    <property type="entry name" value="5_nucleotidase/apyrase"/>
</dbReference>
<dbReference type="Proteomes" id="UP001206924">
    <property type="component" value="Unassembled WGS sequence"/>
</dbReference>
<keyword evidence="1 3" id="KW-0732">Signal</keyword>
<evidence type="ECO:0000313" key="6">
    <source>
        <dbReference type="EMBL" id="MCQ1951211.1"/>
    </source>
</evidence>
<feature type="chain" id="PRO_5047135929" evidence="3">
    <location>
        <begin position="31"/>
        <end position="1654"/>
    </location>
</feature>
<dbReference type="Gene3D" id="3.60.10.10">
    <property type="entry name" value="Endonuclease/exonuclease/phosphatase"/>
    <property type="match status" value="1"/>
</dbReference>